<dbReference type="EMBL" id="KE747833">
    <property type="protein sequence ID" value="RMZ72675.1"/>
    <property type="molecule type" value="Genomic_DNA"/>
</dbReference>
<evidence type="ECO:0000313" key="2">
    <source>
        <dbReference type="EMBL" id="RMZ72675.1"/>
    </source>
</evidence>
<evidence type="ECO:0000256" key="1">
    <source>
        <dbReference type="SAM" id="MobiDB-lite"/>
    </source>
</evidence>
<protein>
    <submittedName>
        <fullName evidence="2">Transmembrane emp24 domain containing 2</fullName>
    </submittedName>
</protein>
<keyword evidence="3" id="KW-1185">Reference proteome</keyword>
<name>A0A3M7MDU2_9PLEO</name>
<gene>
    <name evidence="2" type="ORF">GMOD_00007690</name>
</gene>
<feature type="region of interest" description="Disordered" evidence="1">
    <location>
        <begin position="153"/>
        <end position="254"/>
    </location>
</feature>
<keyword evidence="2" id="KW-0812">Transmembrane</keyword>
<dbReference type="OrthoDB" id="3785839at2759"/>
<reference evidence="2 3" key="1">
    <citation type="journal article" date="2014" name="PLoS ONE">
        <title>De novo Genome Assembly of the Fungal Plant Pathogen Pyrenophora semeniperda.</title>
        <authorList>
            <person name="Soliai M.M."/>
            <person name="Meyer S.E."/>
            <person name="Udall J.A."/>
            <person name="Elzinga D.E."/>
            <person name="Hermansen R.A."/>
            <person name="Bodily P.M."/>
            <person name="Hart A.A."/>
            <person name="Coleman C.E."/>
        </authorList>
    </citation>
    <scope>NUCLEOTIDE SEQUENCE [LARGE SCALE GENOMIC DNA]</scope>
    <source>
        <strain evidence="2 3">CCB06</strain>
        <tissue evidence="2">Mycelium</tissue>
    </source>
</reference>
<dbReference type="Proteomes" id="UP000265663">
    <property type="component" value="Unassembled WGS sequence"/>
</dbReference>
<sequence length="607" mass="68374">MDPSQNRVPTSWNSGVGLDNIYTTASMRHSNAAAAFGPTAGAFVPTPPSPEPEYQNYSRQPIPHLATAYFDAQRPPTPPRHFQDNRFVDQHHFHDPRFAPATVQPPRPCSPYVSPYAPSYAPPYVPPYAPSVAPPYGPPYGQVHHGLYPAPYLMQQQPPQPTPPIQLWPTDTRTTDKITQKKQEEYRKKGEEARRRLTSSRQSTSLQDLVNVPPTNPMPGLTQAYQLTPNPRGKRKSVSKANKAPTQPPSHRRTLPLYEHVTQQSQAISPFSHVPHHLSSIPGYNLEHQPPSPFPSFNSQPQQFLSSTYGQQKPYTHITPPLGTYSQPQLQASGSPVSYAGSMNYYPYSPTFPLQGEEKPEVLPAPTVGSEDLYQPITSAYANYKWPVKLYELRPDPTIDFAQIYLENWFSARIYRSSYTWHAHTTSGFIKNGSRFSILVLHNAANPFTWGDEKTSSTSIGVYGRYANAHNEIHWTTIAPSISNLLAEMVENGVLEEKEKWTFNMPKATEKRFHHAYWHAANMLPLGGMLNSSMLPEKPHDALNDDEMDEEEFEFTKEDLQTGEENEHGKVIWKRIEEDVGGLNIDALKSDHVVTGGKEVELERGVY</sequence>
<dbReference type="AlphaFoldDB" id="A0A3M7MDU2"/>
<evidence type="ECO:0000313" key="3">
    <source>
        <dbReference type="Proteomes" id="UP000265663"/>
    </source>
</evidence>
<organism evidence="2 3">
    <name type="scientific">Pyrenophora seminiperda CCB06</name>
    <dbReference type="NCBI Taxonomy" id="1302712"/>
    <lineage>
        <taxon>Eukaryota</taxon>
        <taxon>Fungi</taxon>
        <taxon>Dikarya</taxon>
        <taxon>Ascomycota</taxon>
        <taxon>Pezizomycotina</taxon>
        <taxon>Dothideomycetes</taxon>
        <taxon>Pleosporomycetidae</taxon>
        <taxon>Pleosporales</taxon>
        <taxon>Pleosporineae</taxon>
        <taxon>Pleosporaceae</taxon>
        <taxon>Pyrenophora</taxon>
    </lineage>
</organism>
<accession>A0A3M7MDU2</accession>
<keyword evidence="2" id="KW-0472">Membrane</keyword>
<proteinExistence type="predicted"/>
<feature type="compositionally biased region" description="Basic and acidic residues" evidence="1">
    <location>
        <begin position="173"/>
        <end position="195"/>
    </location>
</feature>